<sequence length="59" mass="6491">MEIGPGQSVDSPLPLEILGLVHVPAQHHVELRCRFPARRLGSRRRFSGHNAKLARASPA</sequence>
<keyword evidence="2" id="KW-1185">Reference proteome</keyword>
<reference evidence="1" key="1">
    <citation type="submission" date="2015-12" db="EMBL/GenBank/DDBJ databases">
        <authorList>
            <person name="Tikhonova T.V."/>
            <person name="Pavlov A.R."/>
            <person name="Beletsky A.V."/>
            <person name="Mardanov A.V."/>
            <person name="Sorokin D.Y."/>
            <person name="Ravin N.V."/>
            <person name="Popov V.O."/>
        </authorList>
    </citation>
    <scope>NUCLEOTIDE SEQUENCE</scope>
    <source>
        <strain evidence="1">DSM 14787</strain>
    </source>
</reference>
<evidence type="ECO:0000313" key="1">
    <source>
        <dbReference type="EMBL" id="AGA32942.1"/>
    </source>
</evidence>
<accession>L0DVB0</accession>
<evidence type="ECO:0000313" key="2">
    <source>
        <dbReference type="Proteomes" id="UP000010809"/>
    </source>
</evidence>
<dbReference type="Proteomes" id="UP000010809">
    <property type="component" value="Chromosome"/>
</dbReference>
<organism evidence="1 2">
    <name type="scientific">Thioalkalivibrio nitratireducens (strain DSM 14787 / UNIQEM 213 / ALEN2)</name>
    <dbReference type="NCBI Taxonomy" id="1255043"/>
    <lineage>
        <taxon>Bacteria</taxon>
        <taxon>Pseudomonadati</taxon>
        <taxon>Pseudomonadota</taxon>
        <taxon>Gammaproteobacteria</taxon>
        <taxon>Chromatiales</taxon>
        <taxon>Ectothiorhodospiraceae</taxon>
        <taxon>Thioalkalivibrio</taxon>
    </lineage>
</organism>
<dbReference type="EMBL" id="CP003989">
    <property type="protein sequence ID" value="AGA32942.1"/>
    <property type="molecule type" value="Genomic_DNA"/>
</dbReference>
<name>L0DVB0_THIND</name>
<gene>
    <name evidence="1" type="ordered locus">TVNIR_1267</name>
</gene>
<proteinExistence type="predicted"/>
<dbReference type="HOGENOM" id="CLU_2959415_0_0_6"/>
<dbReference type="PATRIC" id="fig|1255043.3.peg.1282"/>
<protein>
    <submittedName>
        <fullName evidence="1">Uncharacterized protein</fullName>
    </submittedName>
</protein>
<dbReference type="KEGG" id="tni:TVNIR_1267"/>
<dbReference type="AlphaFoldDB" id="L0DVB0"/>